<proteinExistence type="predicted"/>
<dbReference type="InterPro" id="IPR036515">
    <property type="entry name" value="Transposase_17_sf"/>
</dbReference>
<accession>A0A1G1YDL8</accession>
<reference evidence="2 3" key="1">
    <citation type="journal article" date="2016" name="Nat. Commun.">
        <title>Thousands of microbial genomes shed light on interconnected biogeochemical processes in an aquifer system.</title>
        <authorList>
            <person name="Anantharaman K."/>
            <person name="Brown C.T."/>
            <person name="Hug L.A."/>
            <person name="Sharon I."/>
            <person name="Castelle C.J."/>
            <person name="Probst A.J."/>
            <person name="Thomas B.C."/>
            <person name="Singh A."/>
            <person name="Wilkins M.J."/>
            <person name="Karaoz U."/>
            <person name="Brodie E.L."/>
            <person name="Williams K.H."/>
            <person name="Hubbard S.S."/>
            <person name="Banfield J.F."/>
        </authorList>
    </citation>
    <scope>NUCLEOTIDE SEQUENCE [LARGE SCALE GENOMIC DNA]</scope>
</reference>
<evidence type="ECO:0000313" key="2">
    <source>
        <dbReference type="EMBL" id="OGY50369.1"/>
    </source>
</evidence>
<protein>
    <recommendedName>
        <fullName evidence="1">Transposase IS200-like domain-containing protein</fullName>
    </recommendedName>
</protein>
<evidence type="ECO:0000313" key="3">
    <source>
        <dbReference type="Proteomes" id="UP000177310"/>
    </source>
</evidence>
<dbReference type="SMART" id="SM01321">
    <property type="entry name" value="Y1_Tnp"/>
    <property type="match status" value="1"/>
</dbReference>
<dbReference type="EMBL" id="MHIL01000031">
    <property type="protein sequence ID" value="OGY50369.1"/>
    <property type="molecule type" value="Genomic_DNA"/>
</dbReference>
<dbReference type="AlphaFoldDB" id="A0A1G1YDL8"/>
<dbReference type="Gene3D" id="3.30.70.1290">
    <property type="entry name" value="Transposase IS200-like"/>
    <property type="match status" value="1"/>
</dbReference>
<gene>
    <name evidence="2" type="ORF">A3J59_01215</name>
</gene>
<dbReference type="SUPFAM" id="SSF143422">
    <property type="entry name" value="Transposase IS200-like"/>
    <property type="match status" value="1"/>
</dbReference>
<evidence type="ECO:0000259" key="1">
    <source>
        <dbReference type="SMART" id="SM01321"/>
    </source>
</evidence>
<dbReference type="PANTHER" id="PTHR36966:SF1">
    <property type="entry name" value="REP-ASSOCIATED TYROSINE TRANSPOSASE"/>
    <property type="match status" value="1"/>
</dbReference>
<feature type="domain" description="Transposase IS200-like" evidence="1">
    <location>
        <begin position="10"/>
        <end position="171"/>
    </location>
</feature>
<sequence length="207" mass="24239">MSAMLSRLILENQIYFVTTKTFGNRRIFVDDETCGLLVETMRLCKTKYCFKLFGYAILPDHVHLLIEPGNRFDISKIVHRIKGNFAYQYLTAQNHKGSATRAGGGLATNEDHNISAARMKIILNRVADPLWVGEQKRRRIRQNPVWQKSFYDHAIRNEKDFLEKLNYIHKNPLKHNLTDDLDSYPWSSYQNYYLENNSLITINKLLL</sequence>
<dbReference type="GO" id="GO:0043565">
    <property type="term" value="F:sequence-specific DNA binding"/>
    <property type="evidence" value="ECO:0007669"/>
    <property type="project" value="TreeGrafter"/>
</dbReference>
<dbReference type="InterPro" id="IPR052715">
    <property type="entry name" value="RAYT_transposase"/>
</dbReference>
<organism evidence="2 3">
    <name type="scientific">Candidatus Buchananbacteria bacterium RIFCSPHIGHO2_02_FULL_56_16</name>
    <dbReference type="NCBI Taxonomy" id="1797542"/>
    <lineage>
        <taxon>Bacteria</taxon>
        <taxon>Candidatus Buchananiibacteriota</taxon>
    </lineage>
</organism>
<dbReference type="InterPro" id="IPR002686">
    <property type="entry name" value="Transposase_17"/>
</dbReference>
<dbReference type="NCBIfam" id="NF047646">
    <property type="entry name" value="REP_Tyr_transpos"/>
    <property type="match status" value="1"/>
</dbReference>
<name>A0A1G1YDL8_9BACT</name>
<dbReference type="STRING" id="1797542.A3J59_01215"/>
<comment type="caution">
    <text evidence="2">The sequence shown here is derived from an EMBL/GenBank/DDBJ whole genome shotgun (WGS) entry which is preliminary data.</text>
</comment>
<dbReference type="Proteomes" id="UP000177310">
    <property type="component" value="Unassembled WGS sequence"/>
</dbReference>
<dbReference type="GO" id="GO:0006313">
    <property type="term" value="P:DNA transposition"/>
    <property type="evidence" value="ECO:0007669"/>
    <property type="project" value="InterPro"/>
</dbReference>
<dbReference type="PANTHER" id="PTHR36966">
    <property type="entry name" value="REP-ASSOCIATED TYROSINE TRANSPOSASE"/>
    <property type="match status" value="1"/>
</dbReference>
<dbReference type="GO" id="GO:0004803">
    <property type="term" value="F:transposase activity"/>
    <property type="evidence" value="ECO:0007669"/>
    <property type="project" value="InterPro"/>
</dbReference>
<dbReference type="Pfam" id="PF01797">
    <property type="entry name" value="Y1_Tnp"/>
    <property type="match status" value="1"/>
</dbReference>